<keyword evidence="2 4" id="KW-0808">Transferase</keyword>
<keyword evidence="1 4" id="KW-0328">Glycosyltransferase</keyword>
<dbReference type="GO" id="GO:0005507">
    <property type="term" value="F:copper ion binding"/>
    <property type="evidence" value="ECO:0007669"/>
    <property type="project" value="InterPro"/>
</dbReference>
<gene>
    <name evidence="4" type="ORF">HDF15_001260</name>
</gene>
<dbReference type="EC" id="2.4.-.-" evidence="4"/>
<sequence>MPRLLIVKLGAIGDVVMAIPGAYAMHREGYAVDWVCNTVVAPILQLYPWIHVIPVDEKALLHSGKVSGLRVMMAVWRLLAGRKYDVCATLYYDARYNLLTLPVRAPRKVMLSRTERATQLLPGRHHTDEYARILLGRKDGETPSQLAPIVVSGPAQNVLPPKGDKPRIALVPGGARNMMRDDALRRWPLESYVELAKLLLARGYEVVLCGGMDDRWVSDAFTSLDVTNRIATMSLVQQIGAFNEIDVTVTHDTGPLHLAGITSTAVVAIFGPTDPRGRLPQRSNCVALWGGEGFACRPCYDGRDYAPCEHNGCVRQITPAMALGEVETLLVARREGRELLPRVRTPKHTPVPALVQLGGARP</sequence>
<dbReference type="GO" id="GO:0005829">
    <property type="term" value="C:cytosol"/>
    <property type="evidence" value="ECO:0007669"/>
    <property type="project" value="TreeGrafter"/>
</dbReference>
<dbReference type="AlphaFoldDB" id="A0A7W7ZNI5"/>
<evidence type="ECO:0000313" key="5">
    <source>
        <dbReference type="Proteomes" id="UP000584867"/>
    </source>
</evidence>
<dbReference type="Gene3D" id="3.40.50.2000">
    <property type="entry name" value="Glycogen Phosphorylase B"/>
    <property type="match status" value="2"/>
</dbReference>
<dbReference type="EMBL" id="JACHIO010000004">
    <property type="protein sequence ID" value="MBB5062923.1"/>
    <property type="molecule type" value="Genomic_DNA"/>
</dbReference>
<evidence type="ECO:0000256" key="2">
    <source>
        <dbReference type="ARBA" id="ARBA00022679"/>
    </source>
</evidence>
<dbReference type="GO" id="GO:0003677">
    <property type="term" value="F:DNA binding"/>
    <property type="evidence" value="ECO:0007669"/>
    <property type="project" value="InterPro"/>
</dbReference>
<protein>
    <submittedName>
        <fullName evidence="4">Heptosyltransferase-2</fullName>
        <ecNumber evidence="4">2.4.-.-</ecNumber>
    </submittedName>
</protein>
<dbReference type="GO" id="GO:0009244">
    <property type="term" value="P:lipopolysaccharide core region biosynthetic process"/>
    <property type="evidence" value="ECO:0007669"/>
    <property type="project" value="TreeGrafter"/>
</dbReference>
<comment type="caution">
    <text evidence="4">The sequence shown here is derived from an EMBL/GenBank/DDBJ whole genome shotgun (WGS) entry which is preliminary data.</text>
</comment>
<dbReference type="RefSeq" id="WP_184253707.1">
    <property type="nucleotide sequence ID" value="NZ_JACHIO010000004.1"/>
</dbReference>
<dbReference type="PANTHER" id="PTHR30160">
    <property type="entry name" value="TETRAACYLDISACCHARIDE 4'-KINASE-RELATED"/>
    <property type="match status" value="1"/>
</dbReference>
<dbReference type="InterPro" id="IPR001083">
    <property type="entry name" value="Cu_fist_DNA-bd_dom"/>
</dbReference>
<name>A0A7W7ZNI5_9BACT</name>
<feature type="domain" description="Copper-fist" evidence="3">
    <location>
        <begin position="286"/>
        <end position="339"/>
    </location>
</feature>
<evidence type="ECO:0000259" key="3">
    <source>
        <dbReference type="PROSITE" id="PS50073"/>
    </source>
</evidence>
<dbReference type="GO" id="GO:0008713">
    <property type="term" value="F:ADP-heptose-lipopolysaccharide heptosyltransferase activity"/>
    <property type="evidence" value="ECO:0007669"/>
    <property type="project" value="TreeGrafter"/>
</dbReference>
<dbReference type="SUPFAM" id="SSF53756">
    <property type="entry name" value="UDP-Glycosyltransferase/glycogen phosphorylase"/>
    <property type="match status" value="1"/>
</dbReference>
<dbReference type="InterPro" id="IPR002201">
    <property type="entry name" value="Glyco_trans_9"/>
</dbReference>
<proteinExistence type="predicted"/>
<dbReference type="Proteomes" id="UP000584867">
    <property type="component" value="Unassembled WGS sequence"/>
</dbReference>
<evidence type="ECO:0000313" key="4">
    <source>
        <dbReference type="EMBL" id="MBB5062923.1"/>
    </source>
</evidence>
<dbReference type="GO" id="GO:0003700">
    <property type="term" value="F:DNA-binding transcription factor activity"/>
    <property type="evidence" value="ECO:0007669"/>
    <property type="project" value="InterPro"/>
</dbReference>
<dbReference type="CDD" id="cd03789">
    <property type="entry name" value="GT9_LPS_heptosyltransferase"/>
    <property type="match status" value="1"/>
</dbReference>
<dbReference type="PROSITE" id="PS50073">
    <property type="entry name" value="COPPER_FIST_2"/>
    <property type="match status" value="1"/>
</dbReference>
<dbReference type="InterPro" id="IPR051199">
    <property type="entry name" value="LPS_LOS_Heptosyltrfase"/>
</dbReference>
<dbReference type="Pfam" id="PF01075">
    <property type="entry name" value="Glyco_transf_9"/>
    <property type="match status" value="1"/>
</dbReference>
<reference evidence="4 5" key="1">
    <citation type="submission" date="2020-08" db="EMBL/GenBank/DDBJ databases">
        <title>Genomic Encyclopedia of Type Strains, Phase IV (KMG-V): Genome sequencing to study the core and pangenomes of soil and plant-associated prokaryotes.</title>
        <authorList>
            <person name="Whitman W."/>
        </authorList>
    </citation>
    <scope>NUCLEOTIDE SEQUENCE [LARGE SCALE GENOMIC DNA]</scope>
    <source>
        <strain evidence="4 5">X5P3</strain>
    </source>
</reference>
<accession>A0A7W7ZNI5</accession>
<organism evidence="4 5">
    <name type="scientific">Granulicella mallensis</name>
    <dbReference type="NCBI Taxonomy" id="940614"/>
    <lineage>
        <taxon>Bacteria</taxon>
        <taxon>Pseudomonadati</taxon>
        <taxon>Acidobacteriota</taxon>
        <taxon>Terriglobia</taxon>
        <taxon>Terriglobales</taxon>
        <taxon>Acidobacteriaceae</taxon>
        <taxon>Granulicella</taxon>
    </lineage>
</organism>
<evidence type="ECO:0000256" key="1">
    <source>
        <dbReference type="ARBA" id="ARBA00022676"/>
    </source>
</evidence>